<reference evidence="1 2" key="1">
    <citation type="submission" date="2022-11" db="EMBL/GenBank/DDBJ databases">
        <title>Whole genome sequence of Eschrichtius robustus ER-17-0199.</title>
        <authorList>
            <person name="Bruniche-Olsen A."/>
            <person name="Black A.N."/>
            <person name="Fields C.J."/>
            <person name="Walden K."/>
            <person name="Dewoody J.A."/>
        </authorList>
    </citation>
    <scope>NUCLEOTIDE SEQUENCE [LARGE SCALE GENOMIC DNA]</scope>
    <source>
        <strain evidence="1">ER-17-0199</strain>
        <tissue evidence="1">Blubber</tissue>
    </source>
</reference>
<proteinExistence type="predicted"/>
<keyword evidence="2" id="KW-1185">Reference proteome</keyword>
<protein>
    <submittedName>
        <fullName evidence="1">Uncharacterized protein</fullName>
    </submittedName>
</protein>
<accession>A0AB34GZW7</accession>
<gene>
    <name evidence="1" type="ORF">J1605_007535</name>
</gene>
<evidence type="ECO:0000313" key="1">
    <source>
        <dbReference type="EMBL" id="KAJ8784979.1"/>
    </source>
</evidence>
<comment type="caution">
    <text evidence="1">The sequence shown here is derived from an EMBL/GenBank/DDBJ whole genome shotgun (WGS) entry which is preliminary data.</text>
</comment>
<dbReference type="EMBL" id="JAIQCJ010002027">
    <property type="protein sequence ID" value="KAJ8784979.1"/>
    <property type="molecule type" value="Genomic_DNA"/>
</dbReference>
<dbReference type="Proteomes" id="UP001159641">
    <property type="component" value="Unassembled WGS sequence"/>
</dbReference>
<organism evidence="1 2">
    <name type="scientific">Eschrichtius robustus</name>
    <name type="common">California gray whale</name>
    <name type="synonym">Eschrichtius gibbosus</name>
    <dbReference type="NCBI Taxonomy" id="9764"/>
    <lineage>
        <taxon>Eukaryota</taxon>
        <taxon>Metazoa</taxon>
        <taxon>Chordata</taxon>
        <taxon>Craniata</taxon>
        <taxon>Vertebrata</taxon>
        <taxon>Euteleostomi</taxon>
        <taxon>Mammalia</taxon>
        <taxon>Eutheria</taxon>
        <taxon>Laurasiatheria</taxon>
        <taxon>Artiodactyla</taxon>
        <taxon>Whippomorpha</taxon>
        <taxon>Cetacea</taxon>
        <taxon>Mysticeti</taxon>
        <taxon>Eschrichtiidae</taxon>
        <taxon>Eschrichtius</taxon>
    </lineage>
</organism>
<name>A0AB34GZW7_ESCRO</name>
<dbReference type="AlphaFoldDB" id="A0AB34GZW7"/>
<sequence length="138" mass="15604">MTTAGVDVAGGKKTGAWVWCHLRLPWGKRNRGCDYSYHLDVDSLEGPLNNLSNPVSRKRFPPCRETQDWQVGWGKQSKESKGLTFIKFSQSPKVCSQGRNGQCLSPSDAKSVRFSLNNLDHLMTNEMLKRKNVQEYVS</sequence>
<evidence type="ECO:0000313" key="2">
    <source>
        <dbReference type="Proteomes" id="UP001159641"/>
    </source>
</evidence>